<dbReference type="InterPro" id="IPR004670">
    <property type="entry name" value="NhaA"/>
</dbReference>
<gene>
    <name evidence="7" type="primary">nhaA</name>
    <name evidence="7" type="ORF">CI610_01318</name>
</gene>
<comment type="subcellular location">
    <subcellularLocation>
        <location evidence="1">Cell inner membrane</location>
        <topology evidence="1">Multi-pass membrane protein</topology>
    </subcellularLocation>
</comment>
<dbReference type="PANTHER" id="PTHR30341:SF0">
    <property type="entry name" value="NA(+)_H(+) ANTIPORTER NHAA"/>
    <property type="match status" value="1"/>
</dbReference>
<dbReference type="GO" id="GO:0006885">
    <property type="term" value="P:regulation of pH"/>
    <property type="evidence" value="ECO:0007669"/>
    <property type="project" value="InterPro"/>
</dbReference>
<dbReference type="NCBIfam" id="NF007111">
    <property type="entry name" value="PRK09560.1"/>
    <property type="match status" value="1"/>
</dbReference>
<evidence type="ECO:0000313" key="7">
    <source>
        <dbReference type="EMBL" id="PJE79706.1"/>
    </source>
</evidence>
<feature type="transmembrane region" description="Helical" evidence="6">
    <location>
        <begin position="365"/>
        <end position="386"/>
    </location>
</feature>
<keyword evidence="3 6" id="KW-0812">Transmembrane</keyword>
<evidence type="ECO:0000256" key="3">
    <source>
        <dbReference type="ARBA" id="ARBA00022692"/>
    </source>
</evidence>
<dbReference type="NCBIfam" id="NF007112">
    <property type="entry name" value="PRK09561.1"/>
    <property type="match status" value="1"/>
</dbReference>
<evidence type="ECO:0000256" key="2">
    <source>
        <dbReference type="ARBA" id="ARBA00022475"/>
    </source>
</evidence>
<dbReference type="EMBL" id="NSIT01000052">
    <property type="protein sequence ID" value="PJE79706.1"/>
    <property type="molecule type" value="Genomic_DNA"/>
</dbReference>
<keyword evidence="2" id="KW-1003">Cell membrane</keyword>
<comment type="caution">
    <text evidence="7">The sequence shown here is derived from an EMBL/GenBank/DDBJ whole genome shotgun (WGS) entry which is preliminary data.</text>
</comment>
<feature type="transmembrane region" description="Helical" evidence="6">
    <location>
        <begin position="155"/>
        <end position="175"/>
    </location>
</feature>
<dbReference type="PRINTS" id="PR00173">
    <property type="entry name" value="EDTRNSPORT"/>
</dbReference>
<dbReference type="Gene3D" id="1.20.1530.10">
    <property type="entry name" value="Na+/H+ antiporter like domain"/>
    <property type="match status" value="1"/>
</dbReference>
<dbReference type="AlphaFoldDB" id="A0A2H9T8Z5"/>
<keyword evidence="4 6" id="KW-1133">Transmembrane helix</keyword>
<evidence type="ECO:0000256" key="6">
    <source>
        <dbReference type="SAM" id="Phobius"/>
    </source>
</evidence>
<feature type="transmembrane region" description="Helical" evidence="6">
    <location>
        <begin position="60"/>
        <end position="78"/>
    </location>
</feature>
<feature type="transmembrane region" description="Helical" evidence="6">
    <location>
        <begin position="331"/>
        <end position="353"/>
    </location>
</feature>
<sequence length="393" mass="42230">MLIRRFIRFIQQDYAVGVLLMAAAIAAKLAANSSLAPYYNQLLEVPVHIGIGAMELNKPLLLWINDGLMAVFFLLIGLEVKYEVLKGELQTPAQAMLPGIAAIGGMVVPAAIYLAFNHQDPIAAQGWAIPAATDIAFAVGVLALVGRRAPPSLKIFLLALAIIDDLGAIIIIALFYSDNIATLPLLASAVLFGILIIFNRMDITQLSPYLLVGTLLWICILKSGIHATLAGVMIALTIPLNLHDSQGRSPLKALQHHLHSKVNYFILPVFAFANAGVEINTAMLNNLLNPVPMGIIAGLFIGKQLGIFGFTLIAVKLGMARLPSGANWFQMYGIAVLCGIGFTMSLFISSLAFDDVTTGYIVADRLGILTGSVISGIFGFILLYFAGRSRQWD</sequence>
<evidence type="ECO:0000256" key="1">
    <source>
        <dbReference type="ARBA" id="ARBA00004429"/>
    </source>
</evidence>
<dbReference type="HAMAP" id="MF_01844">
    <property type="entry name" value="NhaA"/>
    <property type="match status" value="1"/>
</dbReference>
<feature type="transmembrane region" description="Helical" evidence="6">
    <location>
        <begin position="12"/>
        <end position="31"/>
    </location>
</feature>
<evidence type="ECO:0000256" key="4">
    <source>
        <dbReference type="ARBA" id="ARBA00022989"/>
    </source>
</evidence>
<dbReference type="Pfam" id="PF06965">
    <property type="entry name" value="Na_H_antiport_1"/>
    <property type="match status" value="1"/>
</dbReference>
<reference evidence="7" key="1">
    <citation type="journal article" date="2017" name="Appl. Environ. Microbiol.">
        <title>Molecular characterization of an Endozoicomonas-like organism causing infection in king scallop Pecten maximus L.</title>
        <authorList>
            <person name="Cano I."/>
            <person name="van Aerle R."/>
            <person name="Ross S."/>
            <person name="Verner-Jeffreys D.W."/>
            <person name="Paley R.K."/>
            <person name="Rimmer G."/>
            <person name="Ryder D."/>
            <person name="Hooper P."/>
            <person name="Stone D."/>
            <person name="Feist S.W."/>
        </authorList>
    </citation>
    <scope>NUCLEOTIDE SEQUENCE</scope>
</reference>
<feature type="transmembrane region" description="Helical" evidence="6">
    <location>
        <begin position="122"/>
        <end position="143"/>
    </location>
</feature>
<feature type="transmembrane region" description="Helical" evidence="6">
    <location>
        <begin position="181"/>
        <end position="198"/>
    </location>
</feature>
<feature type="transmembrane region" description="Helical" evidence="6">
    <location>
        <begin position="99"/>
        <end position="116"/>
    </location>
</feature>
<feature type="transmembrane region" description="Helical" evidence="6">
    <location>
        <begin position="293"/>
        <end position="319"/>
    </location>
</feature>
<organism evidence="7">
    <name type="scientific">invertebrate metagenome</name>
    <dbReference type="NCBI Taxonomy" id="1711999"/>
    <lineage>
        <taxon>unclassified sequences</taxon>
        <taxon>metagenomes</taxon>
        <taxon>organismal metagenomes</taxon>
    </lineage>
</organism>
<dbReference type="NCBIfam" id="TIGR00773">
    <property type="entry name" value="NhaA"/>
    <property type="match status" value="1"/>
</dbReference>
<accession>A0A2H9T8Z5</accession>
<keyword evidence="5 6" id="KW-0472">Membrane</keyword>
<proteinExistence type="inferred from homology"/>
<protein>
    <submittedName>
        <fullName evidence="7">Na(+)/H(+) antiporter NhaA</fullName>
    </submittedName>
</protein>
<name>A0A2H9T8Z5_9ZZZZ</name>
<evidence type="ECO:0000256" key="5">
    <source>
        <dbReference type="ARBA" id="ARBA00023136"/>
    </source>
</evidence>
<dbReference type="InterPro" id="IPR023171">
    <property type="entry name" value="Na/H_antiporter_dom_sf"/>
</dbReference>
<dbReference type="GO" id="GO:0005886">
    <property type="term" value="C:plasma membrane"/>
    <property type="evidence" value="ECO:0007669"/>
    <property type="project" value="UniProtKB-SubCell"/>
</dbReference>
<feature type="transmembrane region" description="Helical" evidence="6">
    <location>
        <begin position="210"/>
        <end position="238"/>
    </location>
</feature>
<dbReference type="GO" id="GO:0015385">
    <property type="term" value="F:sodium:proton antiporter activity"/>
    <property type="evidence" value="ECO:0007669"/>
    <property type="project" value="TreeGrafter"/>
</dbReference>
<dbReference type="PANTHER" id="PTHR30341">
    <property type="entry name" value="SODIUM ION/PROTON ANTIPORTER NHAA-RELATED"/>
    <property type="match status" value="1"/>
</dbReference>